<gene>
    <name evidence="2" type="ORF">TTAC_LOCUS10794</name>
</gene>
<dbReference type="WBParaSite" id="TTAC_0001081101-mRNA-1">
    <property type="protein sequence ID" value="TTAC_0001081101-mRNA-1"/>
    <property type="gene ID" value="TTAC_0001081101"/>
</dbReference>
<feature type="domain" description="PDZ" evidence="1">
    <location>
        <begin position="1"/>
        <end position="32"/>
    </location>
</feature>
<keyword evidence="3" id="KW-1185">Reference proteome</keyword>
<dbReference type="SUPFAM" id="SSF50156">
    <property type="entry name" value="PDZ domain-like"/>
    <property type="match status" value="1"/>
</dbReference>
<protein>
    <submittedName>
        <fullName evidence="4">PDZ domain-containing protein</fullName>
    </submittedName>
</protein>
<dbReference type="EMBL" id="UYWX01022250">
    <property type="protein sequence ID" value="VDM35774.1"/>
    <property type="molecule type" value="Genomic_DNA"/>
</dbReference>
<reference evidence="2 3" key="2">
    <citation type="submission" date="2018-11" db="EMBL/GenBank/DDBJ databases">
        <authorList>
            <consortium name="Pathogen Informatics"/>
        </authorList>
    </citation>
    <scope>NUCLEOTIDE SEQUENCE [LARGE SCALE GENOMIC DNA]</scope>
</reference>
<dbReference type="AlphaFoldDB" id="A0A0R3XB84"/>
<evidence type="ECO:0000313" key="3">
    <source>
        <dbReference type="Proteomes" id="UP000274429"/>
    </source>
</evidence>
<proteinExistence type="predicted"/>
<dbReference type="PROSITE" id="PS50106">
    <property type="entry name" value="PDZ"/>
    <property type="match status" value="1"/>
</dbReference>
<name>A0A0R3XB84_HYDTA</name>
<dbReference type="Proteomes" id="UP000274429">
    <property type="component" value="Unassembled WGS sequence"/>
</dbReference>
<evidence type="ECO:0000313" key="4">
    <source>
        <dbReference type="WBParaSite" id="TTAC_0001081101-mRNA-1"/>
    </source>
</evidence>
<accession>A0A0R3XB84</accession>
<reference evidence="4" key="1">
    <citation type="submission" date="2017-02" db="UniProtKB">
        <authorList>
            <consortium name="WormBaseParasite"/>
        </authorList>
    </citation>
    <scope>IDENTIFICATION</scope>
</reference>
<dbReference type="Gene3D" id="2.30.42.10">
    <property type="match status" value="1"/>
</dbReference>
<organism evidence="4">
    <name type="scientific">Hydatigena taeniaeformis</name>
    <name type="common">Feline tapeworm</name>
    <name type="synonym">Taenia taeniaeformis</name>
    <dbReference type="NCBI Taxonomy" id="6205"/>
    <lineage>
        <taxon>Eukaryota</taxon>
        <taxon>Metazoa</taxon>
        <taxon>Spiralia</taxon>
        <taxon>Lophotrochozoa</taxon>
        <taxon>Platyhelminthes</taxon>
        <taxon>Cestoda</taxon>
        <taxon>Eucestoda</taxon>
        <taxon>Cyclophyllidea</taxon>
        <taxon>Taeniidae</taxon>
        <taxon>Hydatigera</taxon>
    </lineage>
</organism>
<dbReference type="InterPro" id="IPR001478">
    <property type="entry name" value="PDZ"/>
</dbReference>
<dbReference type="InterPro" id="IPR036034">
    <property type="entry name" value="PDZ_sf"/>
</dbReference>
<sequence>MRAGDRLVSVNGTRVLGGSHAKALALLERAAEAHGEVTLGLWRPPPSLPASTSTSTV</sequence>
<evidence type="ECO:0000259" key="1">
    <source>
        <dbReference type="PROSITE" id="PS50106"/>
    </source>
</evidence>
<dbReference type="STRING" id="6205.A0A0R3XB84"/>
<evidence type="ECO:0000313" key="2">
    <source>
        <dbReference type="EMBL" id="VDM35774.1"/>
    </source>
</evidence>